<reference evidence="4" key="1">
    <citation type="submission" date="2018-09" db="EMBL/GenBank/DDBJ databases">
        <authorList>
            <person name="Livingstone P.G."/>
            <person name="Whitworth D.E."/>
        </authorList>
    </citation>
    <scope>NUCLEOTIDE SEQUENCE [LARGE SCALE GENOMIC DNA]</scope>
    <source>
        <strain evidence="4">CA043D</strain>
    </source>
</reference>
<keyword evidence="4" id="KW-1185">Reference proteome</keyword>
<protein>
    <recommendedName>
        <fullName evidence="5">Lipoprotein</fullName>
    </recommendedName>
</protein>
<evidence type="ECO:0000313" key="4">
    <source>
        <dbReference type="Proteomes" id="UP000268313"/>
    </source>
</evidence>
<accession>A0A3A8K4R2</accession>
<dbReference type="EMBL" id="RAWE01000046">
    <property type="protein sequence ID" value="RKH03040.1"/>
    <property type="molecule type" value="Genomic_DNA"/>
</dbReference>
<gene>
    <name evidence="3" type="ORF">D7X32_15090</name>
</gene>
<sequence>MRAGSNVANAKVLRHAVLLALAACGEKAAPPPPVSTATAVVSPPAAEEASDAEPPAAVLPPAAFQAHPAQVYTGPLAKPDLAGGGAAVKLYRTRLRQAAARGVTFGGQYAVMISGCGTECILGFVIDAKTGHVMPLPASGEDYRQLQLAFRPDSRWMRAIWMGGNESGAETCVLRDFVLDKGTFRPVKDEVLPGACPELGVETGEAMGPR</sequence>
<evidence type="ECO:0000256" key="2">
    <source>
        <dbReference type="SAM" id="SignalP"/>
    </source>
</evidence>
<feature type="region of interest" description="Disordered" evidence="1">
    <location>
        <begin position="33"/>
        <end position="54"/>
    </location>
</feature>
<evidence type="ECO:0008006" key="5">
    <source>
        <dbReference type="Google" id="ProtNLM"/>
    </source>
</evidence>
<evidence type="ECO:0000313" key="3">
    <source>
        <dbReference type="EMBL" id="RKH03040.1"/>
    </source>
</evidence>
<feature type="chain" id="PRO_5017349446" description="Lipoprotein" evidence="2">
    <location>
        <begin position="29"/>
        <end position="210"/>
    </location>
</feature>
<feature type="compositionally biased region" description="Low complexity" evidence="1">
    <location>
        <begin position="35"/>
        <end position="54"/>
    </location>
</feature>
<organism evidence="3 4">
    <name type="scientific">Corallococcus carmarthensis</name>
    <dbReference type="NCBI Taxonomy" id="2316728"/>
    <lineage>
        <taxon>Bacteria</taxon>
        <taxon>Pseudomonadati</taxon>
        <taxon>Myxococcota</taxon>
        <taxon>Myxococcia</taxon>
        <taxon>Myxococcales</taxon>
        <taxon>Cystobacterineae</taxon>
        <taxon>Myxococcaceae</taxon>
        <taxon>Corallococcus</taxon>
    </lineage>
</organism>
<dbReference type="Proteomes" id="UP000268313">
    <property type="component" value="Unassembled WGS sequence"/>
</dbReference>
<dbReference type="AlphaFoldDB" id="A0A3A8K4R2"/>
<keyword evidence="2" id="KW-0732">Signal</keyword>
<comment type="caution">
    <text evidence="3">The sequence shown here is derived from an EMBL/GenBank/DDBJ whole genome shotgun (WGS) entry which is preliminary data.</text>
</comment>
<proteinExistence type="predicted"/>
<name>A0A3A8K4R2_9BACT</name>
<evidence type="ECO:0000256" key="1">
    <source>
        <dbReference type="SAM" id="MobiDB-lite"/>
    </source>
</evidence>
<feature type="signal peptide" evidence="2">
    <location>
        <begin position="1"/>
        <end position="28"/>
    </location>
</feature>